<sequence>MRKLLLVIPALLVAACEPQMPNSASGVGFEDYVDYAARREAELRGQQAQAALPQGAPIVPPANGAPLSALSPAATAPLPAPSTPEEAVGADAMASLGLAEPVAPAPAVAAPAPVVSGAAGPNLAAYALSASHAPGTPVYPRGGMHLVSSEKACARFVSPDLAQIAFLEAGGPQQDRKNLDPDGDGFACGWDPRPFRAALQ</sequence>
<accession>A0A2A4CVF4</accession>
<keyword evidence="2" id="KW-1185">Reference proteome</keyword>
<evidence type="ECO:0000313" key="1">
    <source>
        <dbReference type="EMBL" id="PCD78116.1"/>
    </source>
</evidence>
<name>A0A2A4CVF4_9RHOB</name>
<protein>
    <recommendedName>
        <fullName evidence="3">Excalibur calcium-binding domain-containing protein</fullName>
    </recommendedName>
</protein>
<proteinExistence type="predicted"/>
<dbReference type="EMBL" id="NTJD01000001">
    <property type="protein sequence ID" value="PCD78116.1"/>
    <property type="molecule type" value="Genomic_DNA"/>
</dbReference>
<dbReference type="RefSeq" id="WP_096430588.1">
    <property type="nucleotide sequence ID" value="NZ_NTJD01000001.1"/>
</dbReference>
<dbReference type="AlphaFoldDB" id="A0A2A4CVF4"/>
<gene>
    <name evidence="1" type="ORF">CLN94_02085</name>
</gene>
<dbReference type="PROSITE" id="PS51257">
    <property type="entry name" value="PROKAR_LIPOPROTEIN"/>
    <property type="match status" value="1"/>
</dbReference>
<reference evidence="1 2" key="1">
    <citation type="submission" date="2017-09" db="EMBL/GenBank/DDBJ databases">
        <title>A multilocus sequence analysis scheme for characterization of bacteria in the genus Thioclava.</title>
        <authorList>
            <person name="Liu Y."/>
            <person name="Shao Z."/>
        </authorList>
    </citation>
    <scope>NUCLEOTIDE SEQUENCE [LARGE SCALE GENOMIC DNA]</scope>
    <source>
        <strain evidence="1 2">CAU 1312</strain>
    </source>
</reference>
<evidence type="ECO:0008006" key="3">
    <source>
        <dbReference type="Google" id="ProtNLM"/>
    </source>
</evidence>
<comment type="caution">
    <text evidence="1">The sequence shown here is derived from an EMBL/GenBank/DDBJ whole genome shotgun (WGS) entry which is preliminary data.</text>
</comment>
<dbReference type="Proteomes" id="UP000243507">
    <property type="component" value="Unassembled WGS sequence"/>
</dbReference>
<dbReference type="OrthoDB" id="7951357at2"/>
<evidence type="ECO:0000313" key="2">
    <source>
        <dbReference type="Proteomes" id="UP000243507"/>
    </source>
</evidence>
<organism evidence="1 2">
    <name type="scientific">Pseudothioclava arenosa</name>
    <dbReference type="NCBI Taxonomy" id="1795308"/>
    <lineage>
        <taxon>Bacteria</taxon>
        <taxon>Pseudomonadati</taxon>
        <taxon>Pseudomonadota</taxon>
        <taxon>Alphaproteobacteria</taxon>
        <taxon>Rhodobacterales</taxon>
        <taxon>Paracoccaceae</taxon>
        <taxon>Pseudothioclava</taxon>
    </lineage>
</organism>